<gene>
    <name evidence="4" type="ORF">QJS04_geneDACA009555</name>
</gene>
<evidence type="ECO:0000256" key="2">
    <source>
        <dbReference type="ARBA" id="ARBA00022980"/>
    </source>
</evidence>
<dbReference type="AlphaFoldDB" id="A0AAV9AHG0"/>
<evidence type="ECO:0000313" key="4">
    <source>
        <dbReference type="EMBL" id="KAK1263596.1"/>
    </source>
</evidence>
<dbReference type="GO" id="GO:1990904">
    <property type="term" value="C:ribonucleoprotein complex"/>
    <property type="evidence" value="ECO:0007669"/>
    <property type="project" value="UniProtKB-KW"/>
</dbReference>
<comment type="similarity">
    <text evidence="1">Belongs to the universal ribosomal protein uS19 family.</text>
</comment>
<dbReference type="Gene3D" id="3.30.860.10">
    <property type="entry name" value="30s Ribosomal Protein S19, Chain A"/>
    <property type="match status" value="1"/>
</dbReference>
<sequence>MAEIDADAATGQPKRRTFNKFSFRGVDLDALLDMSIDDLVNLLPLATGEEIQSSNINGDFDDQPTTHTQAWRRLAINGDFDWKYERQVLGLGSHLVD</sequence>
<reference evidence="4" key="2">
    <citation type="submission" date="2023-06" db="EMBL/GenBank/DDBJ databases">
        <authorList>
            <person name="Ma L."/>
            <person name="Liu K.-W."/>
            <person name="Li Z."/>
            <person name="Hsiao Y.-Y."/>
            <person name="Qi Y."/>
            <person name="Fu T."/>
            <person name="Tang G."/>
            <person name="Zhang D."/>
            <person name="Sun W.-H."/>
            <person name="Liu D.-K."/>
            <person name="Li Y."/>
            <person name="Chen G.-Z."/>
            <person name="Liu X.-D."/>
            <person name="Liao X.-Y."/>
            <person name="Jiang Y.-T."/>
            <person name="Yu X."/>
            <person name="Hao Y."/>
            <person name="Huang J."/>
            <person name="Zhao X.-W."/>
            <person name="Ke S."/>
            <person name="Chen Y.-Y."/>
            <person name="Wu W.-L."/>
            <person name="Hsu J.-L."/>
            <person name="Lin Y.-F."/>
            <person name="Huang M.-D."/>
            <person name="Li C.-Y."/>
            <person name="Huang L."/>
            <person name="Wang Z.-W."/>
            <person name="Zhao X."/>
            <person name="Zhong W.-Y."/>
            <person name="Peng D.-H."/>
            <person name="Ahmad S."/>
            <person name="Lan S."/>
            <person name="Zhang J.-S."/>
            <person name="Tsai W.-C."/>
            <person name="Van De Peer Y."/>
            <person name="Liu Z.-J."/>
        </authorList>
    </citation>
    <scope>NUCLEOTIDE SEQUENCE</scope>
    <source>
        <strain evidence="4">SCP</strain>
        <tissue evidence="4">Leaves</tissue>
    </source>
</reference>
<dbReference type="InterPro" id="IPR023575">
    <property type="entry name" value="Ribosomal_uS19_SF"/>
</dbReference>
<name>A0AAV9AHG0_ACOGR</name>
<dbReference type="GO" id="GO:0003735">
    <property type="term" value="F:structural constituent of ribosome"/>
    <property type="evidence" value="ECO:0007669"/>
    <property type="project" value="InterPro"/>
</dbReference>
<accession>A0AAV9AHG0</accession>
<protein>
    <submittedName>
        <fullName evidence="4">40S ribosomal protein S15</fullName>
    </submittedName>
</protein>
<keyword evidence="3" id="KW-0687">Ribonucleoprotein</keyword>
<reference evidence="4" key="1">
    <citation type="journal article" date="2023" name="Nat. Commun.">
        <title>Diploid and tetraploid genomes of Acorus and the evolution of monocots.</title>
        <authorList>
            <person name="Ma L."/>
            <person name="Liu K.W."/>
            <person name="Li Z."/>
            <person name="Hsiao Y.Y."/>
            <person name="Qi Y."/>
            <person name="Fu T."/>
            <person name="Tang G.D."/>
            <person name="Zhang D."/>
            <person name="Sun W.H."/>
            <person name="Liu D.K."/>
            <person name="Li Y."/>
            <person name="Chen G.Z."/>
            <person name="Liu X.D."/>
            <person name="Liao X.Y."/>
            <person name="Jiang Y.T."/>
            <person name="Yu X."/>
            <person name="Hao Y."/>
            <person name="Huang J."/>
            <person name="Zhao X.W."/>
            <person name="Ke S."/>
            <person name="Chen Y.Y."/>
            <person name="Wu W.L."/>
            <person name="Hsu J.L."/>
            <person name="Lin Y.F."/>
            <person name="Huang M.D."/>
            <person name="Li C.Y."/>
            <person name="Huang L."/>
            <person name="Wang Z.W."/>
            <person name="Zhao X."/>
            <person name="Zhong W.Y."/>
            <person name="Peng D.H."/>
            <person name="Ahmad S."/>
            <person name="Lan S."/>
            <person name="Zhang J.S."/>
            <person name="Tsai W.C."/>
            <person name="Van de Peer Y."/>
            <person name="Liu Z.J."/>
        </authorList>
    </citation>
    <scope>NUCLEOTIDE SEQUENCE</scope>
    <source>
        <strain evidence="4">SCP</strain>
    </source>
</reference>
<organism evidence="4 5">
    <name type="scientific">Acorus gramineus</name>
    <name type="common">Dwarf sweet flag</name>
    <dbReference type="NCBI Taxonomy" id="55184"/>
    <lineage>
        <taxon>Eukaryota</taxon>
        <taxon>Viridiplantae</taxon>
        <taxon>Streptophyta</taxon>
        <taxon>Embryophyta</taxon>
        <taxon>Tracheophyta</taxon>
        <taxon>Spermatophyta</taxon>
        <taxon>Magnoliopsida</taxon>
        <taxon>Liliopsida</taxon>
        <taxon>Acoraceae</taxon>
        <taxon>Acorus</taxon>
    </lineage>
</organism>
<dbReference type="Proteomes" id="UP001179952">
    <property type="component" value="Unassembled WGS sequence"/>
</dbReference>
<evidence type="ECO:0000256" key="1">
    <source>
        <dbReference type="ARBA" id="ARBA00007345"/>
    </source>
</evidence>
<keyword evidence="2 4" id="KW-0689">Ribosomal protein</keyword>
<evidence type="ECO:0000256" key="3">
    <source>
        <dbReference type="ARBA" id="ARBA00023274"/>
    </source>
</evidence>
<dbReference type="GO" id="GO:0005840">
    <property type="term" value="C:ribosome"/>
    <property type="evidence" value="ECO:0007669"/>
    <property type="project" value="UniProtKB-KW"/>
</dbReference>
<dbReference type="EMBL" id="JAUJYN010000009">
    <property type="protein sequence ID" value="KAK1263596.1"/>
    <property type="molecule type" value="Genomic_DNA"/>
</dbReference>
<evidence type="ECO:0000313" key="5">
    <source>
        <dbReference type="Proteomes" id="UP001179952"/>
    </source>
</evidence>
<proteinExistence type="inferred from homology"/>
<keyword evidence="5" id="KW-1185">Reference proteome</keyword>
<comment type="caution">
    <text evidence="4">The sequence shown here is derived from an EMBL/GenBank/DDBJ whole genome shotgun (WGS) entry which is preliminary data.</text>
</comment>
<dbReference type="GO" id="GO:0006412">
    <property type="term" value="P:translation"/>
    <property type="evidence" value="ECO:0007669"/>
    <property type="project" value="InterPro"/>
</dbReference>